<gene>
    <name evidence="2" type="ORF">ZIOFF_075115</name>
</gene>
<feature type="region of interest" description="Disordered" evidence="1">
    <location>
        <begin position="613"/>
        <end position="639"/>
    </location>
</feature>
<name>A0A8J5EN00_ZINOF</name>
<keyword evidence="3" id="KW-1185">Reference proteome</keyword>
<dbReference type="Proteomes" id="UP000734854">
    <property type="component" value="Unassembled WGS sequence"/>
</dbReference>
<reference evidence="2 3" key="1">
    <citation type="submission" date="2020-08" db="EMBL/GenBank/DDBJ databases">
        <title>Plant Genome Project.</title>
        <authorList>
            <person name="Zhang R.-G."/>
        </authorList>
    </citation>
    <scope>NUCLEOTIDE SEQUENCE [LARGE SCALE GENOMIC DNA]</scope>
    <source>
        <tissue evidence="2">Rhizome</tissue>
    </source>
</reference>
<dbReference type="PANTHER" id="PTHR47771">
    <property type="entry name" value="LD27203P-RELATED"/>
    <property type="match status" value="1"/>
</dbReference>
<evidence type="ECO:0000256" key="1">
    <source>
        <dbReference type="SAM" id="MobiDB-lite"/>
    </source>
</evidence>
<feature type="region of interest" description="Disordered" evidence="1">
    <location>
        <begin position="668"/>
        <end position="687"/>
    </location>
</feature>
<dbReference type="PANTHER" id="PTHR47771:SF14">
    <property type="entry name" value="RH73259P"/>
    <property type="match status" value="1"/>
</dbReference>
<evidence type="ECO:0000313" key="2">
    <source>
        <dbReference type="EMBL" id="KAG6467071.1"/>
    </source>
</evidence>
<organism evidence="2 3">
    <name type="scientific">Zingiber officinale</name>
    <name type="common">Ginger</name>
    <name type="synonym">Amomum zingiber</name>
    <dbReference type="NCBI Taxonomy" id="94328"/>
    <lineage>
        <taxon>Eukaryota</taxon>
        <taxon>Viridiplantae</taxon>
        <taxon>Streptophyta</taxon>
        <taxon>Embryophyta</taxon>
        <taxon>Tracheophyta</taxon>
        <taxon>Spermatophyta</taxon>
        <taxon>Magnoliopsida</taxon>
        <taxon>Liliopsida</taxon>
        <taxon>Zingiberales</taxon>
        <taxon>Zingiberaceae</taxon>
        <taxon>Zingiber</taxon>
    </lineage>
</organism>
<sequence>MYSNTPVRKGFDYTALFVGLVGLKEAAHRPYKLRMEVFPDALPVPIFLTRPGLPRIIPSFHRYQIQKRDDEVACNRKKSMDKDPSLTHHLDAPSVVVHGYSKRCGVIYLGVKDPEIAYCDGRNAFLPPPSPVQLPEEPVTPPEAPPVPQPVVIPQLAQPLISDDTRRSLLYNRYLVLNFGGNGDLRRMVSIIDAQVIVERDVEAALVDDGFHPNSILDRYRKIRGVLHSPQGELLSERTYHSSQKPEQPREELIGIDRSQKSLIRPKSNKECTYRIPRPKPEAHQAWDGTNVKSGVDRSVSLFRTDLLQVLAGQVRLSFFLLDPSHSSLSGKGYALAVPPLAIPWARAQGVATTAAGAVAPLAGSSALEVEVLEPVAVGEPVEVDLGEPASVEVDLGEPVEVDLGEPVSVEVDLGEPVLVEVLEPVEVSVEVLEPVEVSVVDHFEVEVVDPVEVSVVDHFEVEVLEPFEVEVVPTFEVEVEDSLVEVLEPVSVEVVNPNVYEVGESLVEFQLLSLPCDYPCALHSFRCVSCLSTLSLFLCSVRIELSYRNSIALGSPMAGLNLYCLEVDSVGASTVAAGAVGAGRVVPVVPVEDSGGAVGAGIVVPVVPVEDSDPVDKGESSGDAKVLPKGAKSAATEKVDSGRASKVDKYVQVDKFVPAVAKEAATATAKGDQVDTNASGAGKNPKVVPVPKVDNASAVAVGASVAVYDGTVASVDAGAVASFDAVHGATVDAAAGPVDRCYIVVSTTAATAADEADEATTTTTVASLEAALAVPSLEAATGALLEAVTLDAGAVPVATVPAFAVPVAKVNAPTVAFAVPRAAATAVTGVAPFEFRR</sequence>
<dbReference type="AlphaFoldDB" id="A0A8J5EN00"/>
<comment type="caution">
    <text evidence="2">The sequence shown here is derived from an EMBL/GenBank/DDBJ whole genome shotgun (WGS) entry which is preliminary data.</text>
</comment>
<proteinExistence type="predicted"/>
<protein>
    <submittedName>
        <fullName evidence="2">Uncharacterized protein</fullName>
    </submittedName>
</protein>
<evidence type="ECO:0000313" key="3">
    <source>
        <dbReference type="Proteomes" id="UP000734854"/>
    </source>
</evidence>
<accession>A0A8J5EN00</accession>
<dbReference type="EMBL" id="JACMSC010000092">
    <property type="protein sequence ID" value="KAG6467071.1"/>
    <property type="molecule type" value="Genomic_DNA"/>
</dbReference>